<dbReference type="EMBL" id="CP092863">
    <property type="protein sequence ID" value="UYV61312.1"/>
    <property type="molecule type" value="Genomic_DNA"/>
</dbReference>
<protein>
    <submittedName>
        <fullName evidence="1">Uncharacterized protein</fullName>
    </submittedName>
</protein>
<accession>A0ABY6JY99</accession>
<evidence type="ECO:0000313" key="1">
    <source>
        <dbReference type="EMBL" id="UYV61312.1"/>
    </source>
</evidence>
<evidence type="ECO:0000313" key="2">
    <source>
        <dbReference type="Proteomes" id="UP001235939"/>
    </source>
</evidence>
<proteinExistence type="predicted"/>
<organism evidence="1 2">
    <name type="scientific">Cordylochernes scorpioides</name>
    <dbReference type="NCBI Taxonomy" id="51811"/>
    <lineage>
        <taxon>Eukaryota</taxon>
        <taxon>Metazoa</taxon>
        <taxon>Ecdysozoa</taxon>
        <taxon>Arthropoda</taxon>
        <taxon>Chelicerata</taxon>
        <taxon>Arachnida</taxon>
        <taxon>Pseudoscorpiones</taxon>
        <taxon>Cheliferoidea</taxon>
        <taxon>Chernetidae</taxon>
        <taxon>Cordylochernes</taxon>
    </lineage>
</organism>
<name>A0ABY6JY99_9ARAC</name>
<dbReference type="Proteomes" id="UP001235939">
    <property type="component" value="Chromosome 01"/>
</dbReference>
<gene>
    <name evidence="1" type="ORF">LAZ67_1004317</name>
</gene>
<sequence length="213" mass="24142">MPRSHRIPQIWPPCFEDWKNRWHKCIISHGDYFEGDKIGQIVNKYEFHVISCAMEIVHIQVSTGQIVKKYEFRVISCAMEIVHIQVSSGQIGNKYECSVLSCAMEIVHIQVSTGQIGNKYECSVIYCAMDIVHIQVSTGQIGNKYEFRVLSCAMEIVHIQAVIGEECTSGIGLTMEINNITTEAVNMQVSTTEGTIYRTSWHWPNYCVSSLVS</sequence>
<keyword evidence="2" id="KW-1185">Reference proteome</keyword>
<reference evidence="1 2" key="1">
    <citation type="submission" date="2022-01" db="EMBL/GenBank/DDBJ databases">
        <title>A chromosomal length assembly of Cordylochernes scorpioides.</title>
        <authorList>
            <person name="Zeh D."/>
            <person name="Zeh J."/>
        </authorList>
    </citation>
    <scope>NUCLEOTIDE SEQUENCE [LARGE SCALE GENOMIC DNA]</scope>
    <source>
        <strain evidence="1">IN4F17</strain>
        <tissue evidence="1">Whole Body</tissue>
    </source>
</reference>